<comment type="subunit">
    <text evidence="3">Homodimer.</text>
</comment>
<dbReference type="InterPro" id="IPR015797">
    <property type="entry name" value="NUDIX_hydrolase-like_dom_sf"/>
</dbReference>
<evidence type="ECO:0000256" key="15">
    <source>
        <dbReference type="PIRSR" id="PIRSR604385-3"/>
    </source>
</evidence>
<evidence type="ECO:0000256" key="12">
    <source>
        <dbReference type="ARBA" id="ARBA00033056"/>
    </source>
</evidence>
<dbReference type="Proteomes" id="UP000242515">
    <property type="component" value="Unassembled WGS sequence"/>
</dbReference>
<feature type="binding site" evidence="14">
    <location>
        <position position="112"/>
    </location>
    <ligand>
        <name>Mg(2+)</name>
        <dbReference type="ChEBI" id="CHEBI:18420"/>
        <label>1</label>
    </ligand>
</feature>
<proteinExistence type="inferred from homology"/>
<dbReference type="PROSITE" id="PS51462">
    <property type="entry name" value="NUDIX"/>
    <property type="match status" value="1"/>
</dbReference>
<dbReference type="Pfam" id="PF00293">
    <property type="entry name" value="NUDIX"/>
    <property type="match status" value="1"/>
</dbReference>
<evidence type="ECO:0000256" key="5">
    <source>
        <dbReference type="ARBA" id="ARBA00013297"/>
    </source>
</evidence>
<dbReference type="EC" id="3.6.1.13" evidence="4"/>
<dbReference type="GO" id="GO:0019693">
    <property type="term" value="P:ribose phosphate metabolic process"/>
    <property type="evidence" value="ECO:0007669"/>
    <property type="project" value="TreeGrafter"/>
</dbReference>
<comment type="similarity">
    <text evidence="2">Belongs to the Nudix hydrolase family. NudF subfamily.</text>
</comment>
<dbReference type="PROSITE" id="PS00893">
    <property type="entry name" value="NUDIX_BOX"/>
    <property type="match status" value="1"/>
</dbReference>
<evidence type="ECO:0000256" key="4">
    <source>
        <dbReference type="ARBA" id="ARBA00012453"/>
    </source>
</evidence>
<name>A0A1H9FAE7_9GAMM</name>
<organism evidence="17 18">
    <name type="scientific">Rosenbergiella nectarea</name>
    <dbReference type="NCBI Taxonomy" id="988801"/>
    <lineage>
        <taxon>Bacteria</taxon>
        <taxon>Pseudomonadati</taxon>
        <taxon>Pseudomonadota</taxon>
        <taxon>Gammaproteobacteria</taxon>
        <taxon>Enterobacterales</taxon>
        <taxon>Erwiniaceae</taxon>
        <taxon>Rosenbergiella</taxon>
    </lineage>
</organism>
<dbReference type="FunFam" id="3.90.79.10:FF:000011">
    <property type="entry name" value="ADP-ribose pyrophosphatase"/>
    <property type="match status" value="1"/>
</dbReference>
<dbReference type="AlphaFoldDB" id="A0A1H9FAE7"/>
<dbReference type="RefSeq" id="WP_092673093.1">
    <property type="nucleotide sequence ID" value="NZ_FOGC01000002.1"/>
</dbReference>
<evidence type="ECO:0000256" key="8">
    <source>
        <dbReference type="ARBA" id="ARBA00022842"/>
    </source>
</evidence>
<feature type="short sequence motif" description="Nudix box" evidence="15">
    <location>
        <begin position="97"/>
        <end position="119"/>
    </location>
</feature>
<evidence type="ECO:0000256" key="13">
    <source>
        <dbReference type="ARBA" id="ARBA00049546"/>
    </source>
</evidence>
<evidence type="ECO:0000259" key="16">
    <source>
        <dbReference type="PROSITE" id="PS51462"/>
    </source>
</evidence>
<protein>
    <recommendedName>
        <fullName evidence="5">ADP-ribose pyrophosphatase</fullName>
        <ecNumber evidence="4">3.6.1.13</ecNumber>
    </recommendedName>
    <alternativeName>
        <fullName evidence="10">ADP-ribose diphosphatase</fullName>
    </alternativeName>
    <alternativeName>
        <fullName evidence="12">ADP-ribose phosphohydrolase</fullName>
    </alternativeName>
    <alternativeName>
        <fullName evidence="11">Adenosine diphosphoribose pyrophosphatase</fullName>
    </alternativeName>
</protein>
<dbReference type="InterPro" id="IPR000086">
    <property type="entry name" value="NUDIX_hydrolase_dom"/>
</dbReference>
<dbReference type="GO" id="GO:0019144">
    <property type="term" value="F:ADP-sugar diphosphatase activity"/>
    <property type="evidence" value="ECO:0007669"/>
    <property type="project" value="TreeGrafter"/>
</dbReference>
<evidence type="ECO:0000256" key="9">
    <source>
        <dbReference type="ARBA" id="ARBA00025164"/>
    </source>
</evidence>
<reference evidence="18" key="1">
    <citation type="submission" date="2016-10" db="EMBL/GenBank/DDBJ databases">
        <authorList>
            <person name="Varghese N."/>
            <person name="Submissions S."/>
        </authorList>
    </citation>
    <scope>NUCLEOTIDE SEQUENCE [LARGE SCALE GENOMIC DNA]</scope>
    <source>
        <strain evidence="18">8N4</strain>
    </source>
</reference>
<keyword evidence="7" id="KW-0378">Hydrolase</keyword>
<evidence type="ECO:0000256" key="7">
    <source>
        <dbReference type="ARBA" id="ARBA00022801"/>
    </source>
</evidence>
<comment type="catalytic activity">
    <reaction evidence="13">
        <text>ADP-D-ribose + H2O = D-ribose 5-phosphate + AMP + 2 H(+)</text>
        <dbReference type="Rhea" id="RHEA:10412"/>
        <dbReference type="ChEBI" id="CHEBI:15377"/>
        <dbReference type="ChEBI" id="CHEBI:15378"/>
        <dbReference type="ChEBI" id="CHEBI:57967"/>
        <dbReference type="ChEBI" id="CHEBI:78346"/>
        <dbReference type="ChEBI" id="CHEBI:456215"/>
        <dbReference type="EC" id="3.6.1.13"/>
    </reaction>
</comment>
<dbReference type="PANTHER" id="PTHR11839">
    <property type="entry name" value="UDP/ADP-SUGAR PYROPHOSPHATASE"/>
    <property type="match status" value="1"/>
</dbReference>
<dbReference type="STRING" id="988801.SAMN05216522_102234"/>
<evidence type="ECO:0000256" key="1">
    <source>
        <dbReference type="ARBA" id="ARBA00001946"/>
    </source>
</evidence>
<evidence type="ECO:0000256" key="10">
    <source>
        <dbReference type="ARBA" id="ARBA00030162"/>
    </source>
</evidence>
<comment type="function">
    <text evidence="9">Acts on ADP-mannose and ADP-glucose as well as ADP-ribose. Prevents glycogen biosynthesis. The reaction catalyzed by this enzyme is a limiting step of the gluconeogenic process.</text>
</comment>
<dbReference type="GO" id="GO:0047631">
    <property type="term" value="F:ADP-ribose diphosphatase activity"/>
    <property type="evidence" value="ECO:0007669"/>
    <property type="project" value="UniProtKB-EC"/>
</dbReference>
<evidence type="ECO:0000256" key="3">
    <source>
        <dbReference type="ARBA" id="ARBA00011738"/>
    </source>
</evidence>
<feature type="binding site" evidence="14">
    <location>
        <position position="116"/>
    </location>
    <ligand>
        <name>Mg(2+)</name>
        <dbReference type="ChEBI" id="CHEBI:18420"/>
        <label>1</label>
    </ligand>
</feature>
<keyword evidence="18" id="KW-1185">Reference proteome</keyword>
<dbReference type="GO" id="GO:0006753">
    <property type="term" value="P:nucleoside phosphate metabolic process"/>
    <property type="evidence" value="ECO:0007669"/>
    <property type="project" value="TreeGrafter"/>
</dbReference>
<dbReference type="OrthoDB" id="5292471at2"/>
<dbReference type="Gene3D" id="3.90.79.10">
    <property type="entry name" value="Nucleoside Triphosphate Pyrophosphohydrolase"/>
    <property type="match status" value="1"/>
</dbReference>
<feature type="binding site" evidence="14">
    <location>
        <position position="164"/>
    </location>
    <ligand>
        <name>Mg(2+)</name>
        <dbReference type="ChEBI" id="CHEBI:18420"/>
        <label>1</label>
    </ligand>
</feature>
<comment type="cofactor">
    <cofactor evidence="1 14">
        <name>Mg(2+)</name>
        <dbReference type="ChEBI" id="CHEBI:18420"/>
    </cofactor>
</comment>
<dbReference type="CDD" id="cd24155">
    <property type="entry name" value="NUDIX_ADPRase"/>
    <property type="match status" value="1"/>
</dbReference>
<evidence type="ECO:0000256" key="6">
    <source>
        <dbReference type="ARBA" id="ARBA00022723"/>
    </source>
</evidence>
<evidence type="ECO:0000256" key="2">
    <source>
        <dbReference type="ARBA" id="ARBA00007482"/>
    </source>
</evidence>
<dbReference type="GO" id="GO:0046872">
    <property type="term" value="F:metal ion binding"/>
    <property type="evidence" value="ECO:0007669"/>
    <property type="project" value="UniProtKB-KW"/>
</dbReference>
<dbReference type="NCBIfam" id="TIGR00052">
    <property type="entry name" value="nudix-type nucleoside diphosphatase, YffH/AdpP family"/>
    <property type="match status" value="1"/>
</dbReference>
<dbReference type="PANTHER" id="PTHR11839:SF5">
    <property type="entry name" value="ADP-RIBOSE PYROPHOSPHATASE"/>
    <property type="match status" value="1"/>
</dbReference>
<dbReference type="EMBL" id="FOGC01000002">
    <property type="protein sequence ID" value="SEQ34902.1"/>
    <property type="molecule type" value="Genomic_DNA"/>
</dbReference>
<evidence type="ECO:0000313" key="18">
    <source>
        <dbReference type="Proteomes" id="UP000242515"/>
    </source>
</evidence>
<gene>
    <name evidence="17" type="ORF">SAMN05216522_102234</name>
</gene>
<keyword evidence="8 14" id="KW-0460">Magnesium</keyword>
<dbReference type="InterPro" id="IPR020084">
    <property type="entry name" value="NUDIX_hydrolase_CS"/>
</dbReference>
<keyword evidence="6 14" id="KW-0479">Metal-binding</keyword>
<dbReference type="SUPFAM" id="SSF55811">
    <property type="entry name" value="Nudix"/>
    <property type="match status" value="1"/>
</dbReference>
<dbReference type="InterPro" id="IPR004385">
    <property type="entry name" value="NDP_pyrophosphatase"/>
</dbReference>
<evidence type="ECO:0000256" key="11">
    <source>
        <dbReference type="ARBA" id="ARBA00030308"/>
    </source>
</evidence>
<evidence type="ECO:0000256" key="14">
    <source>
        <dbReference type="PIRSR" id="PIRSR604385-2"/>
    </source>
</evidence>
<sequence length="211" mass="23702">MCKKPKSPTQFTRDDVEILHQEPMYKGFFSIVKYRFRHRLYAGGMSEPVVREVFQRGKAVVLLPYDPVRDEVVLIEQIRIPALESGKTPWLIELVAGICEAGESDEDVARREAQEEAGLDIGRTKPLLSYLSSPGGSSERLAIFIGEVDATKAEGNHGLASENEDILVRVVSRELAYQWVESGIIDNAASIIALQWLALHHEQIRNEWLSS</sequence>
<feature type="binding site" evidence="14">
    <location>
        <position position="96"/>
    </location>
    <ligand>
        <name>Mg(2+)</name>
        <dbReference type="ChEBI" id="CHEBI:18420"/>
        <label>1</label>
    </ligand>
</feature>
<evidence type="ECO:0000313" key="17">
    <source>
        <dbReference type="EMBL" id="SEQ34902.1"/>
    </source>
</evidence>
<accession>A0A1H9FAE7</accession>
<dbReference type="NCBIfam" id="NF008003">
    <property type="entry name" value="PRK10729.1"/>
    <property type="match status" value="1"/>
</dbReference>
<dbReference type="GO" id="GO:0005829">
    <property type="term" value="C:cytosol"/>
    <property type="evidence" value="ECO:0007669"/>
    <property type="project" value="TreeGrafter"/>
</dbReference>
<feature type="domain" description="Nudix hydrolase" evidence="16">
    <location>
        <begin position="55"/>
        <end position="193"/>
    </location>
</feature>